<feature type="compositionally biased region" description="Basic and acidic residues" evidence="1">
    <location>
        <begin position="91"/>
        <end position="104"/>
    </location>
</feature>
<sequence length="232" mass="24978">MMNLDTKQPQYSEQEWQEGQDMTQIFSPLPSPPPPPLTPPSHLSSPLSFSPPPPSPPSLSPPLPPLVWPLPPSAYLTISPFIERGEQIVDRARSAAKDSGRRADASPASRNIEVNETNLHETYGTIDPRVLESGGRATDNLHGQSSMLRVSPTREPGRSSPLPESPATQSDLMEAKEAEAAAKILMELFASSTQGTATGARVPREAKEGGISAHRGQTPTVTVNCIRLKLHS</sequence>
<comment type="caution">
    <text evidence="2">The sequence shown here is derived from an EMBL/GenBank/DDBJ whole genome shotgun (WGS) entry which is preliminary data.</text>
</comment>
<dbReference type="Proteomes" id="UP000738349">
    <property type="component" value="Unassembled WGS sequence"/>
</dbReference>
<feature type="region of interest" description="Disordered" evidence="1">
    <location>
        <begin position="194"/>
        <end position="216"/>
    </location>
</feature>
<feature type="compositionally biased region" description="Polar residues" evidence="1">
    <location>
        <begin position="108"/>
        <end position="117"/>
    </location>
</feature>
<protein>
    <submittedName>
        <fullName evidence="2">Uncharacterized protein</fullName>
    </submittedName>
</protein>
<feature type="compositionally biased region" description="Pro residues" evidence="1">
    <location>
        <begin position="49"/>
        <end position="66"/>
    </location>
</feature>
<evidence type="ECO:0000256" key="1">
    <source>
        <dbReference type="SAM" id="MobiDB-lite"/>
    </source>
</evidence>
<feature type="compositionally biased region" description="Pro residues" evidence="1">
    <location>
        <begin position="29"/>
        <end position="39"/>
    </location>
</feature>
<reference evidence="2" key="1">
    <citation type="journal article" date="2021" name="Nat. Commun.">
        <title>Genetic determinants of endophytism in the Arabidopsis root mycobiome.</title>
        <authorList>
            <person name="Mesny F."/>
            <person name="Miyauchi S."/>
            <person name="Thiergart T."/>
            <person name="Pickel B."/>
            <person name="Atanasova L."/>
            <person name="Karlsson M."/>
            <person name="Huettel B."/>
            <person name="Barry K.W."/>
            <person name="Haridas S."/>
            <person name="Chen C."/>
            <person name="Bauer D."/>
            <person name="Andreopoulos W."/>
            <person name="Pangilinan J."/>
            <person name="LaButti K."/>
            <person name="Riley R."/>
            <person name="Lipzen A."/>
            <person name="Clum A."/>
            <person name="Drula E."/>
            <person name="Henrissat B."/>
            <person name="Kohler A."/>
            <person name="Grigoriev I.V."/>
            <person name="Martin F.M."/>
            <person name="Hacquard S."/>
        </authorList>
    </citation>
    <scope>NUCLEOTIDE SEQUENCE</scope>
    <source>
        <strain evidence="2">MPI-CAGE-AT-0147</strain>
    </source>
</reference>
<dbReference type="OrthoDB" id="10266016at2759"/>
<proteinExistence type="predicted"/>
<feature type="compositionally biased region" description="Polar residues" evidence="1">
    <location>
        <begin position="1"/>
        <end position="14"/>
    </location>
</feature>
<dbReference type="AlphaFoldDB" id="A0A9P9E5S7"/>
<evidence type="ECO:0000313" key="3">
    <source>
        <dbReference type="Proteomes" id="UP000738349"/>
    </source>
</evidence>
<evidence type="ECO:0000313" key="2">
    <source>
        <dbReference type="EMBL" id="KAH7132984.1"/>
    </source>
</evidence>
<gene>
    <name evidence="2" type="ORF">EDB81DRAFT_807356</name>
</gene>
<organism evidence="2 3">
    <name type="scientific">Dactylonectria macrodidyma</name>
    <dbReference type="NCBI Taxonomy" id="307937"/>
    <lineage>
        <taxon>Eukaryota</taxon>
        <taxon>Fungi</taxon>
        <taxon>Dikarya</taxon>
        <taxon>Ascomycota</taxon>
        <taxon>Pezizomycotina</taxon>
        <taxon>Sordariomycetes</taxon>
        <taxon>Hypocreomycetidae</taxon>
        <taxon>Hypocreales</taxon>
        <taxon>Nectriaceae</taxon>
        <taxon>Dactylonectria</taxon>
    </lineage>
</organism>
<feature type="region of interest" description="Disordered" evidence="1">
    <location>
        <begin position="1"/>
        <end position="66"/>
    </location>
</feature>
<accession>A0A9P9E5S7</accession>
<feature type="region of interest" description="Disordered" evidence="1">
    <location>
        <begin position="91"/>
        <end position="172"/>
    </location>
</feature>
<dbReference type="EMBL" id="JAGMUV010000016">
    <property type="protein sequence ID" value="KAH7132984.1"/>
    <property type="molecule type" value="Genomic_DNA"/>
</dbReference>
<keyword evidence="3" id="KW-1185">Reference proteome</keyword>
<name>A0A9P9E5S7_9HYPO</name>